<dbReference type="Proteomes" id="UP000247555">
    <property type="component" value="Unassembled WGS sequence"/>
</dbReference>
<evidence type="ECO:0000256" key="7">
    <source>
        <dbReference type="ARBA" id="ARBA00023010"/>
    </source>
</evidence>
<gene>
    <name evidence="9" type="primary">secE</name>
    <name evidence="10" type="ORF">DFR34_105120</name>
</gene>
<dbReference type="GO" id="GO:0065002">
    <property type="term" value="P:intracellular protein transmembrane transport"/>
    <property type="evidence" value="ECO:0007669"/>
    <property type="project" value="UniProtKB-UniRule"/>
</dbReference>
<dbReference type="InterPro" id="IPR001901">
    <property type="entry name" value="Translocase_SecE/Sec61-g"/>
</dbReference>
<feature type="transmembrane region" description="Helical" evidence="9">
    <location>
        <begin position="85"/>
        <end position="110"/>
    </location>
</feature>
<evidence type="ECO:0000256" key="6">
    <source>
        <dbReference type="ARBA" id="ARBA00022989"/>
    </source>
</evidence>
<keyword evidence="11" id="KW-1185">Reference proteome</keyword>
<accession>A0A318KQE0</accession>
<comment type="caution">
    <text evidence="9">Lacks conserved residue(s) required for the propagation of feature annotation.</text>
</comment>
<dbReference type="Pfam" id="PF00584">
    <property type="entry name" value="SecE"/>
    <property type="match status" value="1"/>
</dbReference>
<keyword evidence="6 9" id="KW-1133">Transmembrane helix</keyword>
<keyword evidence="7 9" id="KW-0811">Translocation</keyword>
<comment type="similarity">
    <text evidence="9">Belongs to the SecE/SEC61-gamma family.</text>
</comment>
<comment type="function">
    <text evidence="9">Essential subunit of the Sec protein translocation channel SecYEG. Clamps together the 2 halves of SecY. May contact the channel plug during translocation.</text>
</comment>
<dbReference type="GO" id="GO:0043952">
    <property type="term" value="P:protein transport by the Sec complex"/>
    <property type="evidence" value="ECO:0007669"/>
    <property type="project" value="UniProtKB-UniRule"/>
</dbReference>
<sequence>MESQDKLKLVGALLCVVAGVAGFYLIPEGQGVLRVLAVLAGVAAAGGVVWLSQPGKDFVLYAQDSVAEAKKVVWPTRKEATQMTVMVFVFVFVLALFMWLVDSGLSWLFYDILLKRG</sequence>
<comment type="caution">
    <text evidence="10">The sequence shown here is derived from an EMBL/GenBank/DDBJ whole genome shotgun (WGS) entry which is preliminary data.</text>
</comment>
<protein>
    <recommendedName>
        <fullName evidence="9">Protein translocase subunit SecE</fullName>
    </recommendedName>
</protein>
<dbReference type="PANTHER" id="PTHR33910:SF1">
    <property type="entry name" value="PROTEIN TRANSLOCASE SUBUNIT SECE"/>
    <property type="match status" value="1"/>
</dbReference>
<keyword evidence="8 9" id="KW-0472">Membrane</keyword>
<feature type="transmembrane region" description="Helical" evidence="9">
    <location>
        <begin position="32"/>
        <end position="51"/>
    </location>
</feature>
<comment type="subcellular location">
    <subcellularLocation>
        <location evidence="1">Membrane</location>
    </subcellularLocation>
</comment>
<evidence type="ECO:0000256" key="9">
    <source>
        <dbReference type="HAMAP-Rule" id="MF_00422"/>
    </source>
</evidence>
<evidence type="ECO:0000256" key="4">
    <source>
        <dbReference type="ARBA" id="ARBA00022692"/>
    </source>
</evidence>
<dbReference type="HAMAP" id="MF_00422">
    <property type="entry name" value="SecE"/>
    <property type="match status" value="1"/>
</dbReference>
<dbReference type="NCBIfam" id="NF004371">
    <property type="entry name" value="PRK05740.1-1"/>
    <property type="match status" value="1"/>
</dbReference>
<dbReference type="RefSeq" id="WP_110390211.1">
    <property type="nucleotide sequence ID" value="NZ_DAIMVG010000298.1"/>
</dbReference>
<evidence type="ECO:0000313" key="11">
    <source>
        <dbReference type="Proteomes" id="UP000247555"/>
    </source>
</evidence>
<keyword evidence="2 9" id="KW-0813">Transport</keyword>
<proteinExistence type="inferred from homology"/>
<dbReference type="InterPro" id="IPR038379">
    <property type="entry name" value="SecE_sf"/>
</dbReference>
<feature type="transmembrane region" description="Helical" evidence="9">
    <location>
        <begin position="7"/>
        <end position="26"/>
    </location>
</feature>
<evidence type="ECO:0000256" key="3">
    <source>
        <dbReference type="ARBA" id="ARBA00022475"/>
    </source>
</evidence>
<dbReference type="PRINTS" id="PR01650">
    <property type="entry name" value="SECETRNLCASE"/>
</dbReference>
<dbReference type="GO" id="GO:0005886">
    <property type="term" value="C:plasma membrane"/>
    <property type="evidence" value="ECO:0007669"/>
    <property type="project" value="UniProtKB-UniRule"/>
</dbReference>
<dbReference type="NCBIfam" id="TIGR00964">
    <property type="entry name" value="secE_bact"/>
    <property type="match status" value="1"/>
</dbReference>
<dbReference type="InterPro" id="IPR005807">
    <property type="entry name" value="SecE_bac"/>
</dbReference>
<evidence type="ECO:0000313" key="10">
    <source>
        <dbReference type="EMBL" id="PXX79920.1"/>
    </source>
</evidence>
<comment type="subunit">
    <text evidence="9">Component of the Sec protein translocase complex. Heterotrimer consisting of SecY, SecE and SecG subunits. The heterotrimers can form oligomers, although 1 heterotrimer is thought to be able to translocate proteins. Interacts with the ribosome. Interacts with SecDF, and other proteins may be involved. Interacts with SecA.</text>
</comment>
<evidence type="ECO:0000256" key="8">
    <source>
        <dbReference type="ARBA" id="ARBA00023136"/>
    </source>
</evidence>
<dbReference type="GO" id="GO:0006605">
    <property type="term" value="P:protein targeting"/>
    <property type="evidence" value="ECO:0007669"/>
    <property type="project" value="UniProtKB-UniRule"/>
</dbReference>
<keyword evidence="3 9" id="KW-1003">Cell membrane</keyword>
<evidence type="ECO:0000256" key="1">
    <source>
        <dbReference type="ARBA" id="ARBA00004370"/>
    </source>
</evidence>
<dbReference type="OrthoDB" id="9806365at2"/>
<reference evidence="10 11" key="1">
    <citation type="submission" date="2018-05" db="EMBL/GenBank/DDBJ databases">
        <title>Genomic Encyclopedia of Type Strains, Phase IV (KMG-IV): sequencing the most valuable type-strain genomes for metagenomic binning, comparative biology and taxonomic classification.</title>
        <authorList>
            <person name="Goeker M."/>
        </authorList>
    </citation>
    <scope>NUCLEOTIDE SEQUENCE [LARGE SCALE GENOMIC DNA]</scope>
    <source>
        <strain evidence="10 11">DSM 29661</strain>
    </source>
</reference>
<organism evidence="10 11">
    <name type="scientific">Rivihabitans pingtungensis</name>
    <dbReference type="NCBI Taxonomy" id="1054498"/>
    <lineage>
        <taxon>Bacteria</taxon>
        <taxon>Pseudomonadati</taxon>
        <taxon>Pseudomonadota</taxon>
        <taxon>Betaproteobacteria</taxon>
        <taxon>Neisseriales</taxon>
        <taxon>Aquaspirillaceae</taxon>
        <taxon>Rivihabitans</taxon>
    </lineage>
</organism>
<dbReference type="PANTHER" id="PTHR33910">
    <property type="entry name" value="PROTEIN TRANSLOCASE SUBUNIT SECE"/>
    <property type="match status" value="1"/>
</dbReference>
<dbReference type="GO" id="GO:0009306">
    <property type="term" value="P:protein secretion"/>
    <property type="evidence" value="ECO:0007669"/>
    <property type="project" value="UniProtKB-UniRule"/>
</dbReference>
<keyword evidence="5 9" id="KW-0653">Protein transport</keyword>
<dbReference type="GO" id="GO:0008320">
    <property type="term" value="F:protein transmembrane transporter activity"/>
    <property type="evidence" value="ECO:0007669"/>
    <property type="project" value="UniProtKB-UniRule"/>
</dbReference>
<evidence type="ECO:0000256" key="5">
    <source>
        <dbReference type="ARBA" id="ARBA00022927"/>
    </source>
</evidence>
<name>A0A318KQE0_9NEIS</name>
<keyword evidence="4 9" id="KW-0812">Transmembrane</keyword>
<dbReference type="AlphaFoldDB" id="A0A318KQE0"/>
<dbReference type="Gene3D" id="1.20.5.1030">
    <property type="entry name" value="Preprotein translocase secy subunit"/>
    <property type="match status" value="1"/>
</dbReference>
<evidence type="ECO:0000256" key="2">
    <source>
        <dbReference type="ARBA" id="ARBA00022448"/>
    </source>
</evidence>
<dbReference type="EMBL" id="QJKI01000005">
    <property type="protein sequence ID" value="PXX79920.1"/>
    <property type="molecule type" value="Genomic_DNA"/>
</dbReference>